<evidence type="ECO:0000313" key="2">
    <source>
        <dbReference type="EMBL" id="KAJ9592142.1"/>
    </source>
</evidence>
<dbReference type="AlphaFoldDB" id="A0AAD8A5I5"/>
<protein>
    <submittedName>
        <fullName evidence="2">Uncharacterized protein</fullName>
    </submittedName>
</protein>
<keyword evidence="3" id="KW-1185">Reference proteome</keyword>
<evidence type="ECO:0000313" key="3">
    <source>
        <dbReference type="Proteomes" id="UP001233999"/>
    </source>
</evidence>
<feature type="non-terminal residue" evidence="2">
    <location>
        <position position="1"/>
    </location>
</feature>
<dbReference type="Pfam" id="PF14598">
    <property type="entry name" value="PAS_11"/>
    <property type="match status" value="1"/>
</dbReference>
<sequence>TGNNDAFSLIPPTTAHTIHMKETGEFHLGYPRTELQGASWYHLLHWDCMREAQSKHRLITKILRHFCGEPGDWLWVHGVLQVKDNMENSQQPVIVCTNQVLGEREASVMRANSWLYHYYMVQSKLQYGLAYEAHAASRMAAAAAAAYYHPHPHPPPPPPPPPHPQVIQHHHLHNPTDAESPGYPTPTPGQPPDSSGYRYGRRNEAEPVDYSIPHPSEEQGEESSPSVEVIVDLDRGGGAGGGGTILVSSSPMVTSIQHPVGRPRVLVKAAMVDPAEFMEQWNPSPPWSDTTVQKVPDIIHQDLSPYMTTTPPTPTGTPGSNSNSGGGSVSHQPSHSAFTFDWTPEQYVPNLQGIGVQRGNGSMPIPDEEQYHLMGTATTWPSEHRLFPLQPPPTSRLGLQPAMARLEPESSEQ</sequence>
<feature type="region of interest" description="Disordered" evidence="1">
    <location>
        <begin position="207"/>
        <end position="226"/>
    </location>
</feature>
<organism evidence="2 3">
    <name type="scientific">Diploptera punctata</name>
    <name type="common">Pacific beetle cockroach</name>
    <dbReference type="NCBI Taxonomy" id="6984"/>
    <lineage>
        <taxon>Eukaryota</taxon>
        <taxon>Metazoa</taxon>
        <taxon>Ecdysozoa</taxon>
        <taxon>Arthropoda</taxon>
        <taxon>Hexapoda</taxon>
        <taxon>Insecta</taxon>
        <taxon>Pterygota</taxon>
        <taxon>Neoptera</taxon>
        <taxon>Polyneoptera</taxon>
        <taxon>Dictyoptera</taxon>
        <taxon>Blattodea</taxon>
        <taxon>Blaberoidea</taxon>
        <taxon>Blaberidae</taxon>
        <taxon>Diplopterinae</taxon>
        <taxon>Diploptera</taxon>
    </lineage>
</organism>
<feature type="compositionally biased region" description="Pro residues" evidence="1">
    <location>
        <begin position="153"/>
        <end position="164"/>
    </location>
</feature>
<feature type="region of interest" description="Disordered" evidence="1">
    <location>
        <begin position="305"/>
        <end position="337"/>
    </location>
</feature>
<dbReference type="Gene3D" id="3.30.450.20">
    <property type="entry name" value="PAS domain"/>
    <property type="match status" value="1"/>
</dbReference>
<name>A0AAD8A5I5_DIPPU</name>
<feature type="non-terminal residue" evidence="2">
    <location>
        <position position="413"/>
    </location>
</feature>
<dbReference type="EMBL" id="JASPKZ010003845">
    <property type="protein sequence ID" value="KAJ9592142.1"/>
    <property type="molecule type" value="Genomic_DNA"/>
</dbReference>
<dbReference type="Proteomes" id="UP001233999">
    <property type="component" value="Unassembled WGS sequence"/>
</dbReference>
<evidence type="ECO:0000256" key="1">
    <source>
        <dbReference type="SAM" id="MobiDB-lite"/>
    </source>
</evidence>
<reference evidence="2" key="2">
    <citation type="submission" date="2023-05" db="EMBL/GenBank/DDBJ databases">
        <authorList>
            <person name="Fouks B."/>
        </authorList>
    </citation>
    <scope>NUCLEOTIDE SEQUENCE</scope>
    <source>
        <strain evidence="2">Stay&amp;Tobe</strain>
        <tissue evidence="2">Testes</tissue>
    </source>
</reference>
<feature type="region of interest" description="Disordered" evidence="1">
    <location>
        <begin position="150"/>
        <end position="201"/>
    </location>
</feature>
<gene>
    <name evidence="2" type="ORF">L9F63_001370</name>
</gene>
<feature type="region of interest" description="Disordered" evidence="1">
    <location>
        <begin position="383"/>
        <end position="413"/>
    </location>
</feature>
<proteinExistence type="predicted"/>
<accession>A0AAD8A5I5</accession>
<comment type="caution">
    <text evidence="2">The sequence shown here is derived from an EMBL/GenBank/DDBJ whole genome shotgun (WGS) entry which is preliminary data.</text>
</comment>
<reference evidence="2" key="1">
    <citation type="journal article" date="2023" name="IScience">
        <title>Live-bearing cockroach genome reveals convergent evolutionary mechanisms linked to viviparity in insects and beyond.</title>
        <authorList>
            <person name="Fouks B."/>
            <person name="Harrison M.C."/>
            <person name="Mikhailova A.A."/>
            <person name="Marchal E."/>
            <person name="English S."/>
            <person name="Carruthers M."/>
            <person name="Jennings E.C."/>
            <person name="Chiamaka E.L."/>
            <person name="Frigard R.A."/>
            <person name="Pippel M."/>
            <person name="Attardo G.M."/>
            <person name="Benoit J.B."/>
            <person name="Bornberg-Bauer E."/>
            <person name="Tobe S.S."/>
        </authorList>
    </citation>
    <scope>NUCLEOTIDE SEQUENCE</scope>
    <source>
        <strain evidence="2">Stay&amp;Tobe</strain>
    </source>
</reference>